<proteinExistence type="predicted"/>
<dbReference type="AlphaFoldDB" id="A0A2P2MK26"/>
<dbReference type="EMBL" id="GGEC01050081">
    <property type="protein sequence ID" value="MBX30565.1"/>
    <property type="molecule type" value="Transcribed_RNA"/>
</dbReference>
<reference evidence="1" key="1">
    <citation type="submission" date="2018-02" db="EMBL/GenBank/DDBJ databases">
        <title>Rhizophora mucronata_Transcriptome.</title>
        <authorList>
            <person name="Meera S.P."/>
            <person name="Sreeshan A."/>
            <person name="Augustine A."/>
        </authorList>
    </citation>
    <scope>NUCLEOTIDE SEQUENCE</scope>
    <source>
        <tissue evidence="1">Leaf</tissue>
    </source>
</reference>
<organism evidence="1">
    <name type="scientific">Rhizophora mucronata</name>
    <name type="common">Asiatic mangrove</name>
    <dbReference type="NCBI Taxonomy" id="61149"/>
    <lineage>
        <taxon>Eukaryota</taxon>
        <taxon>Viridiplantae</taxon>
        <taxon>Streptophyta</taxon>
        <taxon>Embryophyta</taxon>
        <taxon>Tracheophyta</taxon>
        <taxon>Spermatophyta</taxon>
        <taxon>Magnoliopsida</taxon>
        <taxon>eudicotyledons</taxon>
        <taxon>Gunneridae</taxon>
        <taxon>Pentapetalae</taxon>
        <taxon>rosids</taxon>
        <taxon>fabids</taxon>
        <taxon>Malpighiales</taxon>
        <taxon>Rhizophoraceae</taxon>
        <taxon>Rhizophora</taxon>
    </lineage>
</organism>
<accession>A0A2P2MK26</accession>
<protein>
    <submittedName>
        <fullName evidence="1">Putative vacuolar protein sorting-associated protein 13A isoform X7</fullName>
    </submittedName>
</protein>
<sequence>MFVSLLSSIYEIPLQHRIIDHG</sequence>
<name>A0A2P2MK26_RHIMU</name>
<evidence type="ECO:0000313" key="1">
    <source>
        <dbReference type="EMBL" id="MBX30565.1"/>
    </source>
</evidence>